<dbReference type="InterPro" id="IPR023620">
    <property type="entry name" value="SmpB"/>
</dbReference>
<organism evidence="4 5">
    <name type="scientific">Filifactor villosus</name>
    <dbReference type="NCBI Taxonomy" id="29374"/>
    <lineage>
        <taxon>Bacteria</taxon>
        <taxon>Bacillati</taxon>
        <taxon>Bacillota</taxon>
        <taxon>Clostridia</taxon>
        <taxon>Peptostreptococcales</taxon>
        <taxon>Filifactoraceae</taxon>
        <taxon>Filifactor</taxon>
    </lineage>
</organism>
<comment type="similarity">
    <text evidence="3">Belongs to the SmpB family.</text>
</comment>
<comment type="caution">
    <text evidence="4">The sequence shown here is derived from an EMBL/GenBank/DDBJ whole genome shotgun (WGS) entry which is preliminary data.</text>
</comment>
<dbReference type="InterPro" id="IPR000037">
    <property type="entry name" value="SsrA-bd_prot"/>
</dbReference>
<evidence type="ECO:0000256" key="2">
    <source>
        <dbReference type="ARBA" id="ARBA00022884"/>
    </source>
</evidence>
<evidence type="ECO:0000256" key="1">
    <source>
        <dbReference type="ARBA" id="ARBA00022490"/>
    </source>
</evidence>
<dbReference type="CDD" id="cd09294">
    <property type="entry name" value="SmpB"/>
    <property type="match status" value="1"/>
</dbReference>
<dbReference type="PANTHER" id="PTHR30308">
    <property type="entry name" value="TMRNA-BINDING COMPONENT OF TRANS-TRANSLATION TAGGING COMPLEX"/>
    <property type="match status" value="1"/>
</dbReference>
<dbReference type="Gene3D" id="2.40.280.10">
    <property type="match status" value="1"/>
</dbReference>
<sequence length="152" mass="17476">MSQSNIKIVAKNRKARFNYEILETYEAGIELRGTEVKSIRASKVNLTEGFVSIDNAEAYLKQVHISPYEQGNIFNVDPVRVRKLLLHKREIKKLIGETTQKGYTLIPLSMYLKDGKVKVSVGLARGKNLHDKREDMAKRDAKRRIERALKSY</sequence>
<dbReference type="EMBL" id="JBHSHL010000003">
    <property type="protein sequence ID" value="MFC4803646.1"/>
    <property type="molecule type" value="Genomic_DNA"/>
</dbReference>
<protein>
    <recommendedName>
        <fullName evidence="3">SsrA-binding protein</fullName>
    </recommendedName>
    <alternativeName>
        <fullName evidence="3">Small protein B</fullName>
    </alternativeName>
</protein>
<proteinExistence type="inferred from homology"/>
<dbReference type="Pfam" id="PF01668">
    <property type="entry name" value="SmpB"/>
    <property type="match status" value="1"/>
</dbReference>
<dbReference type="RefSeq" id="WP_379787091.1">
    <property type="nucleotide sequence ID" value="NZ_JBHSHL010000003.1"/>
</dbReference>
<name>A0ABV9QLT9_9FIRM</name>
<comment type="subcellular location">
    <subcellularLocation>
        <location evidence="3">Cytoplasm</location>
    </subcellularLocation>
    <text evidence="3">The tmRNA-SmpB complex associates with stalled 70S ribosomes.</text>
</comment>
<dbReference type="InterPro" id="IPR020081">
    <property type="entry name" value="SsrA-bd_prot_CS"/>
</dbReference>
<keyword evidence="5" id="KW-1185">Reference proteome</keyword>
<keyword evidence="1 3" id="KW-0963">Cytoplasm</keyword>
<dbReference type="PROSITE" id="PS01317">
    <property type="entry name" value="SSRP"/>
    <property type="match status" value="1"/>
</dbReference>
<keyword evidence="2 3" id="KW-0694">RNA-binding</keyword>
<dbReference type="SUPFAM" id="SSF74982">
    <property type="entry name" value="Small protein B (SmpB)"/>
    <property type="match status" value="1"/>
</dbReference>
<reference evidence="5" key="1">
    <citation type="journal article" date="2019" name="Int. J. Syst. Evol. Microbiol.">
        <title>The Global Catalogue of Microorganisms (GCM) 10K type strain sequencing project: providing services to taxonomists for standard genome sequencing and annotation.</title>
        <authorList>
            <consortium name="The Broad Institute Genomics Platform"/>
            <consortium name="The Broad Institute Genome Sequencing Center for Infectious Disease"/>
            <person name="Wu L."/>
            <person name="Ma J."/>
        </authorList>
    </citation>
    <scope>NUCLEOTIDE SEQUENCE [LARGE SCALE GENOMIC DNA]</scope>
    <source>
        <strain evidence="5">CCUG 46385</strain>
    </source>
</reference>
<dbReference type="HAMAP" id="MF_00023">
    <property type="entry name" value="SmpB"/>
    <property type="match status" value="1"/>
</dbReference>
<dbReference type="PANTHER" id="PTHR30308:SF2">
    <property type="entry name" value="SSRA-BINDING PROTEIN"/>
    <property type="match status" value="1"/>
</dbReference>
<evidence type="ECO:0000313" key="4">
    <source>
        <dbReference type="EMBL" id="MFC4803646.1"/>
    </source>
</evidence>
<evidence type="ECO:0000313" key="5">
    <source>
        <dbReference type="Proteomes" id="UP001595916"/>
    </source>
</evidence>
<comment type="function">
    <text evidence="3">Required for rescue of stalled ribosomes mediated by trans-translation. Binds to transfer-messenger RNA (tmRNA), required for stable association of tmRNA with ribosomes. tmRNA and SmpB together mimic tRNA shape, replacing the anticodon stem-loop with SmpB. tmRNA is encoded by the ssrA gene; the 2 termini fold to resemble tRNA(Ala) and it encodes a 'tag peptide', a short internal open reading frame. During trans-translation Ala-aminoacylated tmRNA acts like a tRNA, entering the A-site of stalled ribosomes, displacing the stalled mRNA. The ribosome then switches to translate the ORF on the tmRNA; the nascent peptide is terminated with the 'tag peptide' encoded by the tmRNA and targeted for degradation. The ribosome is freed to recommence translation, which seems to be the essential function of trans-translation.</text>
</comment>
<dbReference type="NCBIfam" id="NF003843">
    <property type="entry name" value="PRK05422.1"/>
    <property type="match status" value="1"/>
</dbReference>
<dbReference type="NCBIfam" id="TIGR00086">
    <property type="entry name" value="smpB"/>
    <property type="match status" value="1"/>
</dbReference>
<accession>A0ABV9QLT9</accession>
<evidence type="ECO:0000256" key="3">
    <source>
        <dbReference type="HAMAP-Rule" id="MF_00023"/>
    </source>
</evidence>
<dbReference type="Proteomes" id="UP001595916">
    <property type="component" value="Unassembled WGS sequence"/>
</dbReference>
<gene>
    <name evidence="3 4" type="primary">smpB</name>
    <name evidence="4" type="ORF">ACFO4R_00985</name>
</gene>